<dbReference type="GeneID" id="70583595"/>
<name>A0A1T4RM01_VIBCI</name>
<accession>A0A1T4RM01</accession>
<gene>
    <name evidence="1" type="ORF">SAMN02745782_02728</name>
</gene>
<dbReference type="AlphaFoldDB" id="A0A1T4RM01"/>
<reference evidence="2" key="1">
    <citation type="submission" date="2017-02" db="EMBL/GenBank/DDBJ databases">
        <authorList>
            <person name="Varghese N."/>
            <person name="Submissions S."/>
        </authorList>
    </citation>
    <scope>NUCLEOTIDE SEQUENCE [LARGE SCALE GENOMIC DNA]</scope>
    <source>
        <strain evidence="2">DSM 19608</strain>
    </source>
</reference>
<evidence type="ECO:0000313" key="2">
    <source>
        <dbReference type="Proteomes" id="UP000190834"/>
    </source>
</evidence>
<keyword evidence="2" id="KW-1185">Reference proteome</keyword>
<dbReference type="Proteomes" id="UP000190834">
    <property type="component" value="Unassembled WGS sequence"/>
</dbReference>
<dbReference type="STRING" id="1123491.SAMN02745782_02728"/>
<evidence type="ECO:0000313" key="1">
    <source>
        <dbReference type="EMBL" id="SKA16796.1"/>
    </source>
</evidence>
<dbReference type="OrthoDB" id="5886871at2"/>
<sequence>MSQLKEIRFCICGDCSAIVPFTAELHNEDEFCECGGQMCGCDFCNETYASHLKPILLTKL</sequence>
<dbReference type="EMBL" id="FUXB01000014">
    <property type="protein sequence ID" value="SKA16796.1"/>
    <property type="molecule type" value="Genomic_DNA"/>
</dbReference>
<proteinExistence type="predicted"/>
<protein>
    <submittedName>
        <fullName evidence="1">Uncharacterized protein</fullName>
    </submittedName>
</protein>
<organism evidence="1 2">
    <name type="scientific">Vibrio cincinnatiensis DSM 19608</name>
    <dbReference type="NCBI Taxonomy" id="1123491"/>
    <lineage>
        <taxon>Bacteria</taxon>
        <taxon>Pseudomonadati</taxon>
        <taxon>Pseudomonadota</taxon>
        <taxon>Gammaproteobacteria</taxon>
        <taxon>Vibrionales</taxon>
        <taxon>Vibrionaceae</taxon>
        <taxon>Vibrio</taxon>
    </lineage>
</organism>
<dbReference type="RefSeq" id="WP_078927071.1">
    <property type="nucleotide sequence ID" value="NZ_FUXB01000014.1"/>
</dbReference>